<reference evidence="9 10" key="1">
    <citation type="submission" date="2024-07" db="EMBL/GenBank/DDBJ databases">
        <title>Section-level genome sequencing and comparative genomics of Aspergillus sections Usti and Cavernicolus.</title>
        <authorList>
            <consortium name="Lawrence Berkeley National Laboratory"/>
            <person name="Nybo J.L."/>
            <person name="Vesth T.C."/>
            <person name="Theobald S."/>
            <person name="Frisvad J.C."/>
            <person name="Larsen T.O."/>
            <person name="Kjaerboelling I."/>
            <person name="Rothschild-Mancinelli K."/>
            <person name="Lyhne E.K."/>
            <person name="Kogle M.E."/>
            <person name="Barry K."/>
            <person name="Clum A."/>
            <person name="Na H."/>
            <person name="Ledsgaard L."/>
            <person name="Lin J."/>
            <person name="Lipzen A."/>
            <person name="Kuo A."/>
            <person name="Riley R."/>
            <person name="Mondo S."/>
            <person name="Labutti K."/>
            <person name="Haridas S."/>
            <person name="Pangalinan J."/>
            <person name="Salamov A.A."/>
            <person name="Simmons B.A."/>
            <person name="Magnuson J.K."/>
            <person name="Chen J."/>
            <person name="Drula E."/>
            <person name="Henrissat B."/>
            <person name="Wiebenga A."/>
            <person name="Lubbers R.J."/>
            <person name="Gomes A.C."/>
            <person name="Makela M.R."/>
            <person name="Stajich J."/>
            <person name="Grigoriev I.V."/>
            <person name="Mortensen U.H."/>
            <person name="De Vries R.P."/>
            <person name="Baker S.E."/>
            <person name="Andersen M.R."/>
        </authorList>
    </citation>
    <scope>NUCLEOTIDE SEQUENCE [LARGE SCALE GENOMIC DNA]</scope>
    <source>
        <strain evidence="9 10">CBS 123904</strain>
    </source>
</reference>
<dbReference type="InterPro" id="IPR017972">
    <property type="entry name" value="Cyt_P450_CS"/>
</dbReference>
<dbReference type="SUPFAM" id="SSF48264">
    <property type="entry name" value="Cytochrome P450"/>
    <property type="match status" value="1"/>
</dbReference>
<keyword evidence="5 8" id="KW-0560">Oxidoreductase</keyword>
<dbReference type="InterPro" id="IPR002401">
    <property type="entry name" value="Cyt_P450_E_grp-I"/>
</dbReference>
<evidence type="ECO:0000256" key="6">
    <source>
        <dbReference type="ARBA" id="ARBA00023004"/>
    </source>
</evidence>
<dbReference type="PANTHER" id="PTHR24305">
    <property type="entry name" value="CYTOCHROME P450"/>
    <property type="match status" value="1"/>
</dbReference>
<comment type="caution">
    <text evidence="9">The sequence shown here is derived from an EMBL/GenBank/DDBJ whole genome shotgun (WGS) entry which is preliminary data.</text>
</comment>
<dbReference type="PROSITE" id="PS00086">
    <property type="entry name" value="CYTOCHROME_P450"/>
    <property type="match status" value="1"/>
</dbReference>
<dbReference type="InterPro" id="IPR001128">
    <property type="entry name" value="Cyt_P450"/>
</dbReference>
<evidence type="ECO:0000313" key="9">
    <source>
        <dbReference type="EMBL" id="KAL2828557.1"/>
    </source>
</evidence>
<comment type="cofactor">
    <cofactor evidence="1">
        <name>heme</name>
        <dbReference type="ChEBI" id="CHEBI:30413"/>
    </cofactor>
</comment>
<evidence type="ECO:0000256" key="3">
    <source>
        <dbReference type="ARBA" id="ARBA00022617"/>
    </source>
</evidence>
<keyword evidence="10" id="KW-1185">Reference proteome</keyword>
<dbReference type="InterPro" id="IPR036396">
    <property type="entry name" value="Cyt_P450_sf"/>
</dbReference>
<dbReference type="CDD" id="cd11062">
    <property type="entry name" value="CYP58-like"/>
    <property type="match status" value="1"/>
</dbReference>
<accession>A0ABR4ILT1</accession>
<dbReference type="PANTHER" id="PTHR24305:SF157">
    <property type="entry name" value="N-ACETYLTRYPTOPHAN 6-HYDROXYLASE IVOC-RELATED"/>
    <property type="match status" value="1"/>
</dbReference>
<keyword evidence="7 8" id="KW-0503">Monooxygenase</keyword>
<gene>
    <name evidence="9" type="ORF">BJY01DRAFT_261537</name>
</gene>
<keyword evidence="4 8" id="KW-0479">Metal-binding</keyword>
<name>A0ABR4ILT1_9EURO</name>
<dbReference type="Proteomes" id="UP001610446">
    <property type="component" value="Unassembled WGS sequence"/>
</dbReference>
<evidence type="ECO:0000256" key="8">
    <source>
        <dbReference type="RuleBase" id="RU000461"/>
    </source>
</evidence>
<evidence type="ECO:0000256" key="1">
    <source>
        <dbReference type="ARBA" id="ARBA00001971"/>
    </source>
</evidence>
<sequence length="515" mass="58997">MAPLQLVALAVLSSLTYGAYLVIYRLYFHPLRHFPGPKLAAATFWYEIYHDWFRGPYPGSSWNIDSLHRRYGPIIRKTPEELSIQDPDYLDTFFAGGRRDRYSRQGKEGQGSVQGTLLASDHKRRRGALTRFFSKRSLTTLEPQIIDKVDQLSERIEQGFLKTGNVLEAGVAFGALTLDVITDYCFDQSFGCLQKPDLAPEWRRIFWDMLGSIPFLRNWTFFANMLFWVPQTVARFTNPSMEQFFVMEAANDAKVSQVTKEWEADQAAKAEGRDPEKRRKRTIFYDILDSPTLLPRDKTPKRMTEEAFGMVVAGGYTTGKAMSNLMYHLHANPEWLGKVRGELESVMKFPDDAVTLSELQALPVLTACVKENLRISKIIADNIMLVEPVDALVYKEWVIPPGTPIAMNLYHMHMDEKIYPDPTTFRPERWIEAAEKGQDLDKYFAPFSKGTRGCLGVNLANAQMYLGIGVILRRFNFELFDVVEERDVRTMRDCFVGLESPQSRGVRFKVVGTRE</sequence>
<evidence type="ECO:0000256" key="7">
    <source>
        <dbReference type="ARBA" id="ARBA00023033"/>
    </source>
</evidence>
<proteinExistence type="inferred from homology"/>
<organism evidence="9 10">
    <name type="scientific">Aspergillus pseudoustus</name>
    <dbReference type="NCBI Taxonomy" id="1810923"/>
    <lineage>
        <taxon>Eukaryota</taxon>
        <taxon>Fungi</taxon>
        <taxon>Dikarya</taxon>
        <taxon>Ascomycota</taxon>
        <taxon>Pezizomycotina</taxon>
        <taxon>Eurotiomycetes</taxon>
        <taxon>Eurotiomycetidae</taxon>
        <taxon>Eurotiales</taxon>
        <taxon>Aspergillaceae</taxon>
        <taxon>Aspergillus</taxon>
        <taxon>Aspergillus subgen. Nidulantes</taxon>
    </lineage>
</organism>
<keyword evidence="3 8" id="KW-0349">Heme</keyword>
<dbReference type="Gene3D" id="1.10.630.10">
    <property type="entry name" value="Cytochrome P450"/>
    <property type="match status" value="1"/>
</dbReference>
<dbReference type="PRINTS" id="PR00385">
    <property type="entry name" value="P450"/>
</dbReference>
<dbReference type="EMBL" id="JBFXLU010000361">
    <property type="protein sequence ID" value="KAL2828557.1"/>
    <property type="molecule type" value="Genomic_DNA"/>
</dbReference>
<protein>
    <submittedName>
        <fullName evidence="9">Cytochrome P450</fullName>
    </submittedName>
</protein>
<evidence type="ECO:0000256" key="4">
    <source>
        <dbReference type="ARBA" id="ARBA00022723"/>
    </source>
</evidence>
<comment type="similarity">
    <text evidence="2 8">Belongs to the cytochrome P450 family.</text>
</comment>
<dbReference type="PRINTS" id="PR00463">
    <property type="entry name" value="EP450I"/>
</dbReference>
<dbReference type="InterPro" id="IPR050121">
    <property type="entry name" value="Cytochrome_P450_monoxygenase"/>
</dbReference>
<evidence type="ECO:0000313" key="10">
    <source>
        <dbReference type="Proteomes" id="UP001610446"/>
    </source>
</evidence>
<dbReference type="Pfam" id="PF00067">
    <property type="entry name" value="p450"/>
    <property type="match status" value="1"/>
</dbReference>
<evidence type="ECO:0000256" key="2">
    <source>
        <dbReference type="ARBA" id="ARBA00010617"/>
    </source>
</evidence>
<evidence type="ECO:0000256" key="5">
    <source>
        <dbReference type="ARBA" id="ARBA00023002"/>
    </source>
</evidence>
<keyword evidence="6 8" id="KW-0408">Iron</keyword>